<dbReference type="InterPro" id="IPR003738">
    <property type="entry name" value="SRAP"/>
</dbReference>
<keyword evidence="5" id="KW-0190">Covalent protein-DNA linkage</keyword>
<dbReference type="PANTHER" id="PTHR13604">
    <property type="entry name" value="DC12-RELATED"/>
    <property type="match status" value="1"/>
</dbReference>
<accession>A0AAV9I0H0</accession>
<dbReference type="Pfam" id="PF02586">
    <property type="entry name" value="SRAP"/>
    <property type="match status" value="1"/>
</dbReference>
<dbReference type="Proteomes" id="UP001321749">
    <property type="component" value="Unassembled WGS sequence"/>
</dbReference>
<dbReference type="GO" id="GO:0006508">
    <property type="term" value="P:proteolysis"/>
    <property type="evidence" value="ECO:0007669"/>
    <property type="project" value="UniProtKB-KW"/>
</dbReference>
<evidence type="ECO:0000256" key="4">
    <source>
        <dbReference type="ARBA" id="ARBA00022801"/>
    </source>
</evidence>
<feature type="compositionally biased region" description="Basic and acidic residues" evidence="8">
    <location>
        <begin position="89"/>
        <end position="103"/>
    </location>
</feature>
<keyword evidence="2" id="KW-0645">Protease</keyword>
<reference evidence="9" key="2">
    <citation type="submission" date="2023-06" db="EMBL/GenBank/DDBJ databases">
        <authorList>
            <consortium name="Lawrence Berkeley National Laboratory"/>
            <person name="Mondo S.J."/>
            <person name="Hensen N."/>
            <person name="Bonometti L."/>
            <person name="Westerberg I."/>
            <person name="Brannstrom I.O."/>
            <person name="Guillou S."/>
            <person name="Cros-Aarteil S."/>
            <person name="Calhoun S."/>
            <person name="Haridas S."/>
            <person name="Kuo A."/>
            <person name="Pangilinan J."/>
            <person name="Riley R."/>
            <person name="Labutti K."/>
            <person name="Andreopoulos B."/>
            <person name="Lipzen A."/>
            <person name="Chen C."/>
            <person name="Yanf M."/>
            <person name="Daum C."/>
            <person name="Ng V."/>
            <person name="Clum A."/>
            <person name="Steindorff A."/>
            <person name="Ohm R."/>
            <person name="Martin F."/>
            <person name="Silar P."/>
            <person name="Natvig D."/>
            <person name="Lalanne C."/>
            <person name="Gautier V."/>
            <person name="Ament-Velasquez S.L."/>
            <person name="Kruys A."/>
            <person name="Hutchinson M.I."/>
            <person name="Powell A.J."/>
            <person name="Barry K."/>
            <person name="Miller A.N."/>
            <person name="Grigoriev I.V."/>
            <person name="Debuchy R."/>
            <person name="Gladieux P."/>
            <person name="Thoren M.H."/>
            <person name="Johannesson H."/>
        </authorList>
    </citation>
    <scope>NUCLEOTIDE SEQUENCE</scope>
    <source>
        <strain evidence="9">PSN324</strain>
    </source>
</reference>
<keyword evidence="7" id="KW-0456">Lyase</keyword>
<evidence type="ECO:0000256" key="6">
    <source>
        <dbReference type="ARBA" id="ARBA00023125"/>
    </source>
</evidence>
<feature type="region of interest" description="Disordered" evidence="8">
    <location>
        <begin position="346"/>
        <end position="468"/>
    </location>
</feature>
<keyword evidence="4" id="KW-0378">Hydrolase</keyword>
<dbReference type="AlphaFoldDB" id="A0AAV9I0H0"/>
<evidence type="ECO:0000313" key="9">
    <source>
        <dbReference type="EMBL" id="KAK4466548.1"/>
    </source>
</evidence>
<dbReference type="PANTHER" id="PTHR13604:SF0">
    <property type="entry name" value="ABASIC SITE PROCESSING PROTEIN HMCES"/>
    <property type="match status" value="1"/>
</dbReference>
<dbReference type="GO" id="GO:0003697">
    <property type="term" value="F:single-stranded DNA binding"/>
    <property type="evidence" value="ECO:0007669"/>
    <property type="project" value="InterPro"/>
</dbReference>
<evidence type="ECO:0000256" key="8">
    <source>
        <dbReference type="SAM" id="MobiDB-lite"/>
    </source>
</evidence>
<gene>
    <name evidence="9" type="ORF">QBC42DRAFT_343073</name>
</gene>
<feature type="compositionally biased region" description="Basic and acidic residues" evidence="8">
    <location>
        <begin position="362"/>
        <end position="388"/>
    </location>
</feature>
<name>A0AAV9I0H0_9PEZI</name>
<evidence type="ECO:0000256" key="5">
    <source>
        <dbReference type="ARBA" id="ARBA00023124"/>
    </source>
</evidence>
<proteinExistence type="inferred from homology"/>
<feature type="region of interest" description="Disordered" evidence="8">
    <location>
        <begin position="25"/>
        <end position="150"/>
    </location>
</feature>
<evidence type="ECO:0000256" key="2">
    <source>
        <dbReference type="ARBA" id="ARBA00022670"/>
    </source>
</evidence>
<comment type="caution">
    <text evidence="9">The sequence shown here is derived from an EMBL/GenBank/DDBJ whole genome shotgun (WGS) entry which is preliminary data.</text>
</comment>
<feature type="compositionally biased region" description="Low complexity" evidence="8">
    <location>
        <begin position="61"/>
        <end position="81"/>
    </location>
</feature>
<reference evidence="9" key="1">
    <citation type="journal article" date="2023" name="Mol. Phylogenet. Evol.">
        <title>Genome-scale phylogeny and comparative genomics of the fungal order Sordariales.</title>
        <authorList>
            <person name="Hensen N."/>
            <person name="Bonometti L."/>
            <person name="Westerberg I."/>
            <person name="Brannstrom I.O."/>
            <person name="Guillou S."/>
            <person name="Cros-Aarteil S."/>
            <person name="Calhoun S."/>
            <person name="Haridas S."/>
            <person name="Kuo A."/>
            <person name="Mondo S."/>
            <person name="Pangilinan J."/>
            <person name="Riley R."/>
            <person name="LaButti K."/>
            <person name="Andreopoulos B."/>
            <person name="Lipzen A."/>
            <person name="Chen C."/>
            <person name="Yan M."/>
            <person name="Daum C."/>
            <person name="Ng V."/>
            <person name="Clum A."/>
            <person name="Steindorff A."/>
            <person name="Ohm R.A."/>
            <person name="Martin F."/>
            <person name="Silar P."/>
            <person name="Natvig D.O."/>
            <person name="Lalanne C."/>
            <person name="Gautier V."/>
            <person name="Ament-Velasquez S.L."/>
            <person name="Kruys A."/>
            <person name="Hutchinson M.I."/>
            <person name="Powell A.J."/>
            <person name="Barry K."/>
            <person name="Miller A.N."/>
            <person name="Grigoriev I.V."/>
            <person name="Debuchy R."/>
            <person name="Gladieux P."/>
            <person name="Hiltunen Thoren M."/>
            <person name="Johannesson H."/>
        </authorList>
    </citation>
    <scope>NUCLEOTIDE SEQUENCE</scope>
    <source>
        <strain evidence="9">PSN324</strain>
    </source>
</reference>
<evidence type="ECO:0000313" key="10">
    <source>
        <dbReference type="Proteomes" id="UP001321749"/>
    </source>
</evidence>
<evidence type="ECO:0000256" key="3">
    <source>
        <dbReference type="ARBA" id="ARBA00022763"/>
    </source>
</evidence>
<keyword evidence="3" id="KW-0227">DNA damage</keyword>
<dbReference type="GO" id="GO:0008233">
    <property type="term" value="F:peptidase activity"/>
    <property type="evidence" value="ECO:0007669"/>
    <property type="project" value="UniProtKB-KW"/>
</dbReference>
<evidence type="ECO:0008006" key="11">
    <source>
        <dbReference type="Google" id="ProtNLM"/>
    </source>
</evidence>
<evidence type="ECO:0000256" key="1">
    <source>
        <dbReference type="ARBA" id="ARBA00008136"/>
    </source>
</evidence>
<dbReference type="SUPFAM" id="SSF143081">
    <property type="entry name" value="BB1717-like"/>
    <property type="match status" value="1"/>
</dbReference>
<evidence type="ECO:0000256" key="7">
    <source>
        <dbReference type="ARBA" id="ARBA00023239"/>
    </source>
</evidence>
<protein>
    <recommendedName>
        <fullName evidence="11">DUF159 domain protein</fullName>
    </recommendedName>
</protein>
<feature type="compositionally biased region" description="Gly residues" evidence="8">
    <location>
        <begin position="349"/>
        <end position="359"/>
    </location>
</feature>
<dbReference type="EMBL" id="MU864931">
    <property type="protein sequence ID" value="KAK4466548.1"/>
    <property type="molecule type" value="Genomic_DNA"/>
</dbReference>
<dbReference type="GO" id="GO:0016829">
    <property type="term" value="F:lyase activity"/>
    <property type="evidence" value="ECO:0007669"/>
    <property type="project" value="UniProtKB-KW"/>
</dbReference>
<keyword evidence="10" id="KW-1185">Reference proteome</keyword>
<keyword evidence="6" id="KW-0238">DNA-binding</keyword>
<dbReference type="Gene3D" id="3.90.1680.10">
    <property type="entry name" value="SOS response associated peptidase-like"/>
    <property type="match status" value="1"/>
</dbReference>
<comment type="similarity">
    <text evidence="1">Belongs to the SOS response-associated peptidase family.</text>
</comment>
<dbReference type="GO" id="GO:0106300">
    <property type="term" value="P:protein-DNA covalent cross-linking repair"/>
    <property type="evidence" value="ECO:0007669"/>
    <property type="project" value="InterPro"/>
</dbReference>
<organism evidence="9 10">
    <name type="scientific">Cladorrhinum samala</name>
    <dbReference type="NCBI Taxonomy" id="585594"/>
    <lineage>
        <taxon>Eukaryota</taxon>
        <taxon>Fungi</taxon>
        <taxon>Dikarya</taxon>
        <taxon>Ascomycota</taxon>
        <taxon>Pezizomycotina</taxon>
        <taxon>Sordariomycetes</taxon>
        <taxon>Sordariomycetidae</taxon>
        <taxon>Sordariales</taxon>
        <taxon>Podosporaceae</taxon>
        <taxon>Cladorrhinum</taxon>
    </lineage>
</organism>
<feature type="compositionally biased region" description="Polar residues" evidence="8">
    <location>
        <begin position="458"/>
        <end position="468"/>
    </location>
</feature>
<dbReference type="InterPro" id="IPR036590">
    <property type="entry name" value="SRAP-like"/>
</dbReference>
<sequence length="468" mass="51842">MCGRYALAMRPSQIRQLFYQENMPVDDAPADEGEGAPRQSYNFAPGYNGVVYRADVGDRGGASSRGSRSQRQARQQQQQEVEQGEEAQVDERGKRDEGTITDKDDGEAVEGDQDTREESVEHDDEAGNDEKTTGDGAVRAEGGGSKARTRARYRLQSMKWGLIPFWTKRNPDYAAVLKTINARDDSLAQNGGMWNTMKKGKRCIVVVEGFYEWLKKGPKEKVPHYVKRKDGKLMLLAGLWDCVEYENSEDRLYTYTIITTSSNEQLRFLHDRMPVILDPGSEEIKTWLDPERNEWTSELQSLLKPYKGELEVYPVSKEVGKVGNNSPTFVIPVASKENKSNIANFFQSKGGGGGGGGRTGKVKPEVTVKKEDGEEEKKTVEEMQKGVDDGGMGTPSSKQGVKREVGSPDLEDVPPAKKKMVKEESASPVKTRPKISATKNQTRSPAKSKAKAADHGSQKITKFFGNSA</sequence>